<protein>
    <submittedName>
        <fullName evidence="2">Per os infectivity factor-2</fullName>
    </submittedName>
</protein>
<feature type="transmembrane region" description="Helical" evidence="1">
    <location>
        <begin position="41"/>
        <end position="64"/>
    </location>
</feature>
<reference evidence="2" key="1">
    <citation type="submission" date="2012-09" db="EMBL/GenBank/DDBJ databases">
        <title>Molecular characterization of Achaea janata granulovirus.</title>
        <authorList>
            <person name="Naveen Kumar P."/>
            <person name="Prasad Y.G."/>
            <person name="Prabhakar M."/>
            <person name="Venkateswarlu B."/>
        </authorList>
    </citation>
    <scope>NUCLEOTIDE SEQUENCE</scope>
</reference>
<dbReference type="Pfam" id="PF04631">
    <property type="entry name" value="PIF2"/>
    <property type="match status" value="1"/>
</dbReference>
<accession>L0BWA0</accession>
<dbReference type="EMBL" id="JX880104">
    <property type="protein sequence ID" value="AFZ93411.1"/>
    <property type="molecule type" value="Genomic_DNA"/>
</dbReference>
<sequence>MEETFYTNNSSRPNNVTIKHCAYIIIIIYFINLVRLTQSMWILFLFLGLLLAYALVFAPITALFNKVVAEAEAQQDLLNNEYLAEQMRRRRFAPLHVLPHVKFQASFETLTGVYGGHCFTRPTRVTDLDSGYYNCAAVCGGELSAAYFFVGEHDRVVVDGVQLEVGGYCTTNSVPRNCNRETSILLHSANHWTCLPDDPRYFAGEANMVQVAGRQHADLVAPDEVDQIVLYDNQLQRPVDVTVNTFRRTWDDLMADGRRRFEVRCDALDFRHNPMFLNPLNPIECLPNVCSKVTWVNREVRPDFERGVCECGDSGLVHMDETDPSSECASIVNRLNAQDNIYDFRVECISMDTPLTLWSRDKLLCPPDMFNQNTDFAYTFSLRGVMAMSPNGLRETTWRLWQDTRSRVQWHNVYSSLPSRSRRSAPQLESRALAPALDRTILRRVSSNS</sequence>
<evidence type="ECO:0000256" key="1">
    <source>
        <dbReference type="SAM" id="Phobius"/>
    </source>
</evidence>
<evidence type="ECO:0000313" key="2">
    <source>
        <dbReference type="EMBL" id="AFZ93411.1"/>
    </source>
</evidence>
<name>L0BWA0_9BBAC</name>
<keyword evidence="1" id="KW-0472">Membrane</keyword>
<organism evidence="2">
    <name type="scientific">Achaea janata granulovirus</name>
    <dbReference type="NCBI Taxonomy" id="262174"/>
    <lineage>
        <taxon>Viruses</taxon>
        <taxon>Viruses incertae sedis</taxon>
        <taxon>Naldaviricetes</taxon>
        <taxon>Lefavirales</taxon>
        <taxon>Baculoviridae</taxon>
        <taxon>Betabaculovirus</taxon>
    </lineage>
</organism>
<dbReference type="InterPro" id="IPR006725">
    <property type="entry name" value="PIF2"/>
</dbReference>
<proteinExistence type="predicted"/>
<feature type="transmembrane region" description="Helical" evidence="1">
    <location>
        <begin position="16"/>
        <end position="34"/>
    </location>
</feature>
<keyword evidence="1" id="KW-1133">Transmembrane helix</keyword>
<keyword evidence="1" id="KW-0812">Transmembrane</keyword>